<evidence type="ECO:0000313" key="3">
    <source>
        <dbReference type="Proteomes" id="UP000482800"/>
    </source>
</evidence>
<dbReference type="RefSeq" id="WP_173057491.1">
    <property type="nucleotide sequence ID" value="NZ_BAABGO010000021.1"/>
</dbReference>
<organism evidence="2 3">
    <name type="scientific">Phytohabitans houttuyneae</name>
    <dbReference type="NCBI Taxonomy" id="1076126"/>
    <lineage>
        <taxon>Bacteria</taxon>
        <taxon>Bacillati</taxon>
        <taxon>Actinomycetota</taxon>
        <taxon>Actinomycetes</taxon>
        <taxon>Micromonosporales</taxon>
        <taxon>Micromonosporaceae</taxon>
    </lineage>
</organism>
<reference evidence="2 3" key="2">
    <citation type="submission" date="2020-03" db="EMBL/GenBank/DDBJ databases">
        <authorList>
            <person name="Ichikawa N."/>
            <person name="Kimura A."/>
            <person name="Kitahashi Y."/>
            <person name="Uohara A."/>
        </authorList>
    </citation>
    <scope>NUCLEOTIDE SEQUENCE [LARGE SCALE GENOMIC DNA]</scope>
    <source>
        <strain evidence="2 3">NBRC 108639</strain>
    </source>
</reference>
<proteinExistence type="predicted"/>
<dbReference type="Proteomes" id="UP000482800">
    <property type="component" value="Unassembled WGS sequence"/>
</dbReference>
<protein>
    <recommendedName>
        <fullName evidence="4">DUF4034 domain-containing protein</fullName>
    </recommendedName>
</protein>
<keyword evidence="3" id="KW-1185">Reference proteome</keyword>
<sequence>MGLFSRKQPGKGQQPGGAPKPAIDKAQRDPAARQLITALERHDWPSVRGFLQSVRDPDDHAYYVSVCADVDGVQDWIGEWVAAEPESTLPLLVQGAHGVFWAWEARGAARAEQTSRDQFDLFFKRLRFAENCLDEVADRDPHDTTARAFLLTSGVGRQVDMEEEQRRFDDVVKRHALHRYAHSAMQKYLCKKWFGSHEQMFAFARRTSGYAPPGSPLHGGLVEAHIEMWLDLPSGDDVAYMQRPEVGAEIRMAAERSIWHPAYQPRLGWPGLHNSFAFAFWQCGDTRAAADQFRLIGDAYITAHPWHYRGGGDAVDYYLDARQRTVGSGV</sequence>
<evidence type="ECO:0008006" key="4">
    <source>
        <dbReference type="Google" id="ProtNLM"/>
    </source>
</evidence>
<dbReference type="AlphaFoldDB" id="A0A6V8K980"/>
<feature type="compositionally biased region" description="Low complexity" evidence="1">
    <location>
        <begin position="10"/>
        <end position="21"/>
    </location>
</feature>
<accession>A0A6V8K980</accession>
<evidence type="ECO:0000256" key="1">
    <source>
        <dbReference type="SAM" id="MobiDB-lite"/>
    </source>
</evidence>
<name>A0A6V8K980_9ACTN</name>
<reference evidence="2 3" key="1">
    <citation type="submission" date="2020-03" db="EMBL/GenBank/DDBJ databases">
        <title>Whole genome shotgun sequence of Phytohabitans houttuyneae NBRC 108639.</title>
        <authorList>
            <person name="Komaki H."/>
            <person name="Tamura T."/>
        </authorList>
    </citation>
    <scope>NUCLEOTIDE SEQUENCE [LARGE SCALE GENOMIC DNA]</scope>
    <source>
        <strain evidence="2 3">NBRC 108639</strain>
    </source>
</reference>
<comment type="caution">
    <text evidence="2">The sequence shown here is derived from an EMBL/GenBank/DDBJ whole genome shotgun (WGS) entry which is preliminary data.</text>
</comment>
<gene>
    <name evidence="2" type="ORF">Phou_042300</name>
</gene>
<dbReference type="EMBL" id="BLPF01000001">
    <property type="protein sequence ID" value="GFJ80050.1"/>
    <property type="molecule type" value="Genomic_DNA"/>
</dbReference>
<feature type="region of interest" description="Disordered" evidence="1">
    <location>
        <begin position="1"/>
        <end position="29"/>
    </location>
</feature>
<evidence type="ECO:0000313" key="2">
    <source>
        <dbReference type="EMBL" id="GFJ80050.1"/>
    </source>
</evidence>